<organism evidence="1 2">
    <name type="scientific">Candidatus Scalindua brodae</name>
    <dbReference type="NCBI Taxonomy" id="237368"/>
    <lineage>
        <taxon>Bacteria</taxon>
        <taxon>Pseudomonadati</taxon>
        <taxon>Planctomycetota</taxon>
        <taxon>Candidatus Brocadiia</taxon>
        <taxon>Candidatus Brocadiales</taxon>
        <taxon>Candidatus Scalinduaceae</taxon>
        <taxon>Candidatus Scalindua</taxon>
    </lineage>
</organism>
<sequence length="52" mass="6050">MINTFTGTTPFVVNFEDGYVNLEKQIYYRVDIPGTLVSNPIFVTFSREEEEK</sequence>
<evidence type="ECO:0000313" key="2">
    <source>
        <dbReference type="Proteomes" id="UP000030652"/>
    </source>
</evidence>
<dbReference type="Proteomes" id="UP000030652">
    <property type="component" value="Unassembled WGS sequence"/>
</dbReference>
<reference evidence="1 2" key="1">
    <citation type="submission" date="2014-10" db="EMBL/GenBank/DDBJ databases">
        <title>Draft genome of anammox bacterium scalindua brodae, obtained using differential coverage binning of sequence data from two enrichment reactors.</title>
        <authorList>
            <person name="Speth D.R."/>
            <person name="Russ L."/>
            <person name="Kartal B."/>
            <person name="Op den Camp H.J."/>
            <person name="Dutilh B.E."/>
            <person name="Jetten M.S."/>
        </authorList>
    </citation>
    <scope>NUCLEOTIDE SEQUENCE [LARGE SCALE GENOMIC DNA]</scope>
    <source>
        <strain evidence="1">RU1</strain>
    </source>
</reference>
<name>A0A0B0EK35_9BACT</name>
<gene>
    <name evidence="1" type="ORF">SCABRO_01333</name>
</gene>
<accession>A0A0B0EK35</accession>
<proteinExistence type="predicted"/>
<dbReference type="EMBL" id="JRYO01000085">
    <property type="protein sequence ID" value="KHE92944.1"/>
    <property type="molecule type" value="Genomic_DNA"/>
</dbReference>
<comment type="caution">
    <text evidence="1">The sequence shown here is derived from an EMBL/GenBank/DDBJ whole genome shotgun (WGS) entry which is preliminary data.</text>
</comment>
<protein>
    <submittedName>
        <fullName evidence="1">Uncharacterized protein</fullName>
    </submittedName>
</protein>
<evidence type="ECO:0000313" key="1">
    <source>
        <dbReference type="EMBL" id="KHE92944.1"/>
    </source>
</evidence>
<dbReference type="AlphaFoldDB" id="A0A0B0EK35"/>